<evidence type="ECO:0000256" key="1">
    <source>
        <dbReference type="SAM" id="MobiDB-lite"/>
    </source>
</evidence>
<evidence type="ECO:0000313" key="3">
    <source>
        <dbReference type="Proteomes" id="UP001157006"/>
    </source>
</evidence>
<dbReference type="Proteomes" id="UP001157006">
    <property type="component" value="Chromosome 3"/>
</dbReference>
<organism evidence="2 3">
    <name type="scientific">Vicia faba</name>
    <name type="common">Broad bean</name>
    <name type="synonym">Faba vulgaris</name>
    <dbReference type="NCBI Taxonomy" id="3906"/>
    <lineage>
        <taxon>Eukaryota</taxon>
        <taxon>Viridiplantae</taxon>
        <taxon>Streptophyta</taxon>
        <taxon>Embryophyta</taxon>
        <taxon>Tracheophyta</taxon>
        <taxon>Spermatophyta</taxon>
        <taxon>Magnoliopsida</taxon>
        <taxon>eudicotyledons</taxon>
        <taxon>Gunneridae</taxon>
        <taxon>Pentapetalae</taxon>
        <taxon>rosids</taxon>
        <taxon>fabids</taxon>
        <taxon>Fabales</taxon>
        <taxon>Fabaceae</taxon>
        <taxon>Papilionoideae</taxon>
        <taxon>50 kb inversion clade</taxon>
        <taxon>NPAAA clade</taxon>
        <taxon>Hologalegina</taxon>
        <taxon>IRL clade</taxon>
        <taxon>Fabeae</taxon>
        <taxon>Vicia</taxon>
    </lineage>
</organism>
<keyword evidence="3" id="KW-1185">Reference proteome</keyword>
<dbReference type="PANTHER" id="PTHR34222:SF99">
    <property type="entry name" value="PROTEIN, PUTATIVE-RELATED"/>
    <property type="match status" value="1"/>
</dbReference>
<dbReference type="EMBL" id="OX451738">
    <property type="protein sequence ID" value="CAI8602809.1"/>
    <property type="molecule type" value="Genomic_DNA"/>
</dbReference>
<proteinExistence type="predicted"/>
<reference evidence="2 3" key="1">
    <citation type="submission" date="2023-01" db="EMBL/GenBank/DDBJ databases">
        <authorList>
            <person name="Kreplak J."/>
        </authorList>
    </citation>
    <scope>NUCLEOTIDE SEQUENCE [LARGE SCALE GENOMIC DNA]</scope>
</reference>
<feature type="region of interest" description="Disordered" evidence="1">
    <location>
        <begin position="29"/>
        <end position="67"/>
    </location>
</feature>
<name>A0AAV0ZYP2_VICFA</name>
<feature type="region of interest" description="Disordered" evidence="1">
    <location>
        <begin position="98"/>
        <end position="124"/>
    </location>
</feature>
<protein>
    <submittedName>
        <fullName evidence="2">Uncharacterized protein</fullName>
    </submittedName>
</protein>
<evidence type="ECO:0000313" key="2">
    <source>
        <dbReference type="EMBL" id="CAI8602809.1"/>
    </source>
</evidence>
<dbReference type="PANTHER" id="PTHR34222">
    <property type="entry name" value="GAG_PRE-INTEGRS DOMAIN-CONTAINING PROTEIN"/>
    <property type="match status" value="1"/>
</dbReference>
<accession>A0AAV0ZYP2</accession>
<gene>
    <name evidence="2" type="ORF">VFH_III057960</name>
</gene>
<sequence>MMVEALPTFDKVFSLVLGQEKQLTMPLIQPSEYDPPTLASQIQPHHNYGRSSSRGRGRHYSSHGRGQPSTRICFHCGRNNNIIDYCFVKHGYPLGFQQRGKNPSVNSTSANPASKTPSPNNTQDQYTRLFNLLQQHLTTNDPTTTTPLDFELNSLISSTEFVPENDWYS</sequence>
<dbReference type="AlphaFoldDB" id="A0AAV0ZYP2"/>
<feature type="compositionally biased region" description="Basic residues" evidence="1">
    <location>
        <begin position="53"/>
        <end position="62"/>
    </location>
</feature>
<feature type="compositionally biased region" description="Polar residues" evidence="1">
    <location>
        <begin position="99"/>
        <end position="124"/>
    </location>
</feature>